<sequence length="86" mass="9925">MNTDNHNQHYDRIEGAENNNFNPSNHDFAWVRARKQAILGFLVFFTVLAVIQAAINVIQPEPALWPALFALVMVVATVMFWRRFLP</sequence>
<dbReference type="AlphaFoldDB" id="A0AB38VUB3"/>
<dbReference type="RefSeq" id="WP_126316309.1">
    <property type="nucleotide sequence ID" value="NZ_JBHOLU010000002.1"/>
</dbReference>
<evidence type="ECO:0000313" key="2">
    <source>
        <dbReference type="EMBL" id="VEH04698.1"/>
    </source>
</evidence>
<evidence type="ECO:0000313" key="3">
    <source>
        <dbReference type="Proteomes" id="UP000271380"/>
    </source>
</evidence>
<gene>
    <name evidence="2" type="ORF">NCTC949_00227</name>
</gene>
<name>A0AB38VUB3_9CORY</name>
<feature type="transmembrane region" description="Helical" evidence="1">
    <location>
        <begin position="64"/>
        <end position="81"/>
    </location>
</feature>
<keyword evidence="1" id="KW-0472">Membrane</keyword>
<keyword evidence="1" id="KW-1133">Transmembrane helix</keyword>
<accession>A0AB38VUB3</accession>
<protein>
    <submittedName>
        <fullName evidence="2">Hypothetical membrane protein</fullName>
    </submittedName>
</protein>
<organism evidence="2 3">
    <name type="scientific">Corynebacterium kutscheri</name>
    <dbReference type="NCBI Taxonomy" id="35755"/>
    <lineage>
        <taxon>Bacteria</taxon>
        <taxon>Bacillati</taxon>
        <taxon>Actinomycetota</taxon>
        <taxon>Actinomycetes</taxon>
        <taxon>Mycobacteriales</taxon>
        <taxon>Corynebacteriaceae</taxon>
        <taxon>Corynebacterium</taxon>
    </lineage>
</organism>
<proteinExistence type="predicted"/>
<dbReference type="EMBL" id="LR134377">
    <property type="protein sequence ID" value="VEH04698.1"/>
    <property type="molecule type" value="Genomic_DNA"/>
</dbReference>
<reference evidence="2 3" key="1">
    <citation type="submission" date="2018-12" db="EMBL/GenBank/DDBJ databases">
        <authorList>
            <consortium name="Pathogen Informatics"/>
        </authorList>
    </citation>
    <scope>NUCLEOTIDE SEQUENCE [LARGE SCALE GENOMIC DNA]</scope>
    <source>
        <strain evidence="2 3">NCTC949</strain>
    </source>
</reference>
<dbReference type="Proteomes" id="UP000271380">
    <property type="component" value="Chromosome"/>
</dbReference>
<keyword evidence="1" id="KW-0812">Transmembrane</keyword>
<feature type="transmembrane region" description="Helical" evidence="1">
    <location>
        <begin position="37"/>
        <end position="58"/>
    </location>
</feature>
<evidence type="ECO:0000256" key="1">
    <source>
        <dbReference type="SAM" id="Phobius"/>
    </source>
</evidence>